<accession>A0A4Q2KMM4</accession>
<name>A0A4Q2KMM4_9SPHN</name>
<keyword evidence="2" id="KW-0378">Hydrolase</keyword>
<dbReference type="SUPFAM" id="SSF53474">
    <property type="entry name" value="alpha/beta-Hydrolases"/>
    <property type="match status" value="1"/>
</dbReference>
<sequence>MKRLPLTFACEDSTLAGTLDTAPASVGLLIVSGGNEIRAGAFSGQAQLATRIQKAGFPVFRFDRRGVGDSGGENRGFRKSRKDIVAALDAFRAMAPQMNRVVGFGNCDAASALMLAKGAGCDALVLSNPWTIEGDDDAIPPPEAVRARYAEKLKNPKELARLVTGKVDLGKLARGIAKAALPKSGPSSLAQEMKAGLETFDGLVRILLADADRTAQAFASTWDSADERVTYCKGATHAYAEPHAREWLYQQLLAALRA</sequence>
<dbReference type="GO" id="GO:0016787">
    <property type="term" value="F:hydrolase activity"/>
    <property type="evidence" value="ECO:0007669"/>
    <property type="project" value="UniProtKB-KW"/>
</dbReference>
<dbReference type="Proteomes" id="UP000293623">
    <property type="component" value="Unassembled WGS sequence"/>
</dbReference>
<dbReference type="InterPro" id="IPR017531">
    <property type="entry name" value="Hydrolase-1_PEP"/>
</dbReference>
<dbReference type="OrthoDB" id="249225at2"/>
<gene>
    <name evidence="2" type="ORF">ETX26_03225</name>
</gene>
<dbReference type="InterPro" id="IPR029058">
    <property type="entry name" value="AB_hydrolase_fold"/>
</dbReference>
<organism evidence="2 3">
    <name type="scientific">Pelagerythrobacter rhizovicinus</name>
    <dbReference type="NCBI Taxonomy" id="2268576"/>
    <lineage>
        <taxon>Bacteria</taxon>
        <taxon>Pseudomonadati</taxon>
        <taxon>Pseudomonadota</taxon>
        <taxon>Alphaproteobacteria</taxon>
        <taxon>Sphingomonadales</taxon>
        <taxon>Erythrobacteraceae</taxon>
        <taxon>Pelagerythrobacter</taxon>
    </lineage>
</organism>
<dbReference type="Pfam" id="PF12697">
    <property type="entry name" value="Abhydrolase_6"/>
    <property type="match status" value="1"/>
</dbReference>
<reference evidence="2 3" key="1">
    <citation type="submission" date="2019-01" db="EMBL/GenBank/DDBJ databases">
        <title>Altererythrobacter rhizovicinus sp. nov., isolated from the rhizosphere soil of Haloxylon ammodendron.</title>
        <authorList>
            <person name="Li H.-P."/>
            <person name="Gou J.-Y."/>
            <person name="Yao D."/>
            <person name="Han Q.-Q."/>
            <person name="Shao K.-Z."/>
            <person name="Zhao Q."/>
            <person name="Zhang J.-L."/>
        </authorList>
    </citation>
    <scope>NUCLEOTIDE SEQUENCE [LARGE SCALE GENOMIC DNA]</scope>
    <source>
        <strain evidence="2 3">AY-3R</strain>
    </source>
</reference>
<evidence type="ECO:0000313" key="2">
    <source>
        <dbReference type="EMBL" id="RXZ65759.1"/>
    </source>
</evidence>
<dbReference type="InterPro" id="IPR000073">
    <property type="entry name" value="AB_hydrolase_1"/>
</dbReference>
<dbReference type="NCBIfam" id="TIGR03100">
    <property type="entry name" value="hydr1_PEP"/>
    <property type="match status" value="1"/>
</dbReference>
<dbReference type="EMBL" id="SDPV01000001">
    <property type="protein sequence ID" value="RXZ65759.1"/>
    <property type="molecule type" value="Genomic_DNA"/>
</dbReference>
<dbReference type="AlphaFoldDB" id="A0A4Q2KMM4"/>
<proteinExistence type="predicted"/>
<comment type="caution">
    <text evidence="2">The sequence shown here is derived from an EMBL/GenBank/DDBJ whole genome shotgun (WGS) entry which is preliminary data.</text>
</comment>
<dbReference type="RefSeq" id="WP_129523237.1">
    <property type="nucleotide sequence ID" value="NZ_SDPV01000001.1"/>
</dbReference>
<keyword evidence="3" id="KW-1185">Reference proteome</keyword>
<evidence type="ECO:0000313" key="3">
    <source>
        <dbReference type="Proteomes" id="UP000293623"/>
    </source>
</evidence>
<feature type="domain" description="AB hydrolase-1" evidence="1">
    <location>
        <begin position="45"/>
        <end position="246"/>
    </location>
</feature>
<evidence type="ECO:0000259" key="1">
    <source>
        <dbReference type="Pfam" id="PF12697"/>
    </source>
</evidence>
<dbReference type="Gene3D" id="3.40.50.1820">
    <property type="entry name" value="alpha/beta hydrolase"/>
    <property type="match status" value="1"/>
</dbReference>
<protein>
    <submittedName>
        <fullName evidence="2">Hydrolase 1, exosortase A system-associated</fullName>
    </submittedName>
</protein>